<sequence>MGECGLRGGYAELINLDPQVKAMYLKSISAKLCPTTLGQVWIYEVVYLVLYFAGLEES</sequence>
<name>A0A5B7KHV0_PORTR</name>
<keyword evidence="2" id="KW-1185">Reference proteome</keyword>
<dbReference type="EMBL" id="VSRR010143092">
    <property type="protein sequence ID" value="MPD04838.1"/>
    <property type="molecule type" value="Genomic_DNA"/>
</dbReference>
<dbReference type="Proteomes" id="UP000324222">
    <property type="component" value="Unassembled WGS sequence"/>
</dbReference>
<dbReference type="Gene3D" id="3.40.640.10">
    <property type="entry name" value="Type I PLP-dependent aspartate aminotransferase-like (Major domain)"/>
    <property type="match status" value="1"/>
</dbReference>
<dbReference type="GO" id="GO:0008483">
    <property type="term" value="F:transaminase activity"/>
    <property type="evidence" value="ECO:0007669"/>
    <property type="project" value="UniProtKB-KW"/>
</dbReference>
<organism evidence="1 2">
    <name type="scientific">Portunus trituberculatus</name>
    <name type="common">Swimming crab</name>
    <name type="synonym">Neptunus trituberculatus</name>
    <dbReference type="NCBI Taxonomy" id="210409"/>
    <lineage>
        <taxon>Eukaryota</taxon>
        <taxon>Metazoa</taxon>
        <taxon>Ecdysozoa</taxon>
        <taxon>Arthropoda</taxon>
        <taxon>Crustacea</taxon>
        <taxon>Multicrustacea</taxon>
        <taxon>Malacostraca</taxon>
        <taxon>Eumalacostraca</taxon>
        <taxon>Eucarida</taxon>
        <taxon>Decapoda</taxon>
        <taxon>Pleocyemata</taxon>
        <taxon>Brachyura</taxon>
        <taxon>Eubrachyura</taxon>
        <taxon>Portunoidea</taxon>
        <taxon>Portunidae</taxon>
        <taxon>Portuninae</taxon>
        <taxon>Portunus</taxon>
    </lineage>
</organism>
<proteinExistence type="predicted"/>
<dbReference type="OrthoDB" id="1732682at2759"/>
<accession>A0A5B7KHV0</accession>
<keyword evidence="1" id="KW-0808">Transferase</keyword>
<gene>
    <name evidence="1" type="primary">gpt2_0</name>
    <name evidence="1" type="ORF">E2C01_100549</name>
</gene>
<evidence type="ECO:0000313" key="1">
    <source>
        <dbReference type="EMBL" id="MPD04838.1"/>
    </source>
</evidence>
<evidence type="ECO:0000313" key="2">
    <source>
        <dbReference type="Proteomes" id="UP000324222"/>
    </source>
</evidence>
<keyword evidence="1" id="KW-0032">Aminotransferase</keyword>
<reference evidence="1 2" key="1">
    <citation type="submission" date="2019-05" db="EMBL/GenBank/DDBJ databases">
        <title>Another draft genome of Portunus trituberculatus and its Hox gene families provides insights of decapod evolution.</title>
        <authorList>
            <person name="Jeong J.-H."/>
            <person name="Song I."/>
            <person name="Kim S."/>
            <person name="Choi T."/>
            <person name="Kim D."/>
            <person name="Ryu S."/>
            <person name="Kim W."/>
        </authorList>
    </citation>
    <scope>NUCLEOTIDE SEQUENCE [LARGE SCALE GENOMIC DNA]</scope>
    <source>
        <tissue evidence="1">Muscle</tissue>
    </source>
</reference>
<dbReference type="InterPro" id="IPR015421">
    <property type="entry name" value="PyrdxlP-dep_Trfase_major"/>
</dbReference>
<protein>
    <submittedName>
        <fullName evidence="1">Alanine aminotransferase 2</fullName>
    </submittedName>
</protein>
<dbReference type="AlphaFoldDB" id="A0A5B7KHV0"/>
<comment type="caution">
    <text evidence="1">The sequence shown here is derived from an EMBL/GenBank/DDBJ whole genome shotgun (WGS) entry which is preliminary data.</text>
</comment>